<protein>
    <submittedName>
        <fullName evidence="2">Ig-like domain-containing protein</fullName>
    </submittedName>
</protein>
<evidence type="ECO:0000313" key="2">
    <source>
        <dbReference type="WBParaSite" id="PS1159_v2.g5904.t1"/>
    </source>
</evidence>
<dbReference type="Proteomes" id="UP000887580">
    <property type="component" value="Unplaced"/>
</dbReference>
<proteinExistence type="predicted"/>
<organism evidence="1 2">
    <name type="scientific">Panagrolaimus sp. PS1159</name>
    <dbReference type="NCBI Taxonomy" id="55785"/>
    <lineage>
        <taxon>Eukaryota</taxon>
        <taxon>Metazoa</taxon>
        <taxon>Ecdysozoa</taxon>
        <taxon>Nematoda</taxon>
        <taxon>Chromadorea</taxon>
        <taxon>Rhabditida</taxon>
        <taxon>Tylenchina</taxon>
        <taxon>Panagrolaimomorpha</taxon>
        <taxon>Panagrolaimoidea</taxon>
        <taxon>Panagrolaimidae</taxon>
        <taxon>Panagrolaimus</taxon>
    </lineage>
</organism>
<dbReference type="WBParaSite" id="PS1159_v2.g5904.t1">
    <property type="protein sequence ID" value="PS1159_v2.g5904.t1"/>
    <property type="gene ID" value="PS1159_v2.g5904"/>
</dbReference>
<accession>A0AC35GK06</accession>
<name>A0AC35GK06_9BILA</name>
<sequence>MFWILLVLNFSVINAALNYTRLISGPVLNINTFDSSYSSNVNLFCNDYGLRGNAIDRKFYFNEGSLLNNTELKTVENQPLLTITHPTFENSGNYDCCVRTSASENGTQNEETTCFRTSLTVAEYYHYLVENNANIAISLKRNNYFAIFDNPNTSMVACKYNGTDLPANIKQMYTNTTFTPYFSIFNQFVILETDAKNLGNYFCTSMDSNAQVLSKNFTLSEATNRVYPWIGKDGEPTDPTDNGNNDQNNSATPDYGNLFKTIFALLILSVFVF</sequence>
<reference evidence="2" key="1">
    <citation type="submission" date="2022-11" db="UniProtKB">
        <authorList>
            <consortium name="WormBaseParasite"/>
        </authorList>
    </citation>
    <scope>IDENTIFICATION</scope>
</reference>
<evidence type="ECO:0000313" key="1">
    <source>
        <dbReference type="Proteomes" id="UP000887580"/>
    </source>
</evidence>